<comment type="caution">
    <text evidence="2">The sequence shown here is derived from an EMBL/GenBank/DDBJ whole genome shotgun (WGS) entry which is preliminary data.</text>
</comment>
<name>A0A1Y5HTF7_OLEAN</name>
<organism evidence="2 3">
    <name type="scientific">Oleispira antarctica</name>
    <dbReference type="NCBI Taxonomy" id="188908"/>
    <lineage>
        <taxon>Bacteria</taxon>
        <taxon>Pseudomonadati</taxon>
        <taxon>Pseudomonadota</taxon>
        <taxon>Gammaproteobacteria</taxon>
        <taxon>Oceanospirillales</taxon>
        <taxon>Oceanospirillaceae</taxon>
        <taxon>Oleispira</taxon>
    </lineage>
</organism>
<evidence type="ECO:0000256" key="1">
    <source>
        <dbReference type="SAM" id="Phobius"/>
    </source>
</evidence>
<keyword evidence="1" id="KW-1133">Transmembrane helix</keyword>
<gene>
    <name evidence="2" type="ORF">A9R00_05355</name>
</gene>
<evidence type="ECO:0000313" key="3">
    <source>
        <dbReference type="Proteomes" id="UP000227088"/>
    </source>
</evidence>
<accession>A0A1Y5HTF7</accession>
<feature type="transmembrane region" description="Helical" evidence="1">
    <location>
        <begin position="79"/>
        <end position="98"/>
    </location>
</feature>
<proteinExistence type="predicted"/>
<reference evidence="3" key="1">
    <citation type="journal article" date="2017" name="Proc. Natl. Acad. Sci. U.S.A.">
        <title>Simulation of Deepwater Horizon oil plume reveals substrate specialization within a complex community of hydrocarbon degraders.</title>
        <authorList>
            <person name="Hu P."/>
            <person name="Dubinsky E.A."/>
            <person name="Probst A.J."/>
            <person name="Wang J."/>
            <person name="Sieber C.M.K."/>
            <person name="Tom L.M."/>
            <person name="Gardinali P."/>
            <person name="Banfield J.F."/>
            <person name="Atlas R.M."/>
            <person name="Andersen G.L."/>
        </authorList>
    </citation>
    <scope>NUCLEOTIDE SEQUENCE [LARGE SCALE GENOMIC DNA]</scope>
</reference>
<dbReference type="AlphaFoldDB" id="A0A1Y5HTF7"/>
<evidence type="ECO:0000313" key="2">
    <source>
        <dbReference type="EMBL" id="OUS40559.1"/>
    </source>
</evidence>
<sequence>MKVILFHLVRSPIKLARVTHKRGKRRIRRDLLAIKQAFEQEKEETREMLAIYRKFTQGDASKAELSVANEQLVDLAKGLGIGIFAVLPFAPLTIPFIIKLGKRMGIDILPSAFYEQDDRKG</sequence>
<evidence type="ECO:0008006" key="4">
    <source>
        <dbReference type="Google" id="ProtNLM"/>
    </source>
</evidence>
<protein>
    <recommendedName>
        <fullName evidence="4">Letm1 RBD domain-containing protein</fullName>
    </recommendedName>
</protein>
<keyword evidence="1" id="KW-0472">Membrane</keyword>
<keyword evidence="1" id="KW-0812">Transmembrane</keyword>
<dbReference type="EMBL" id="MABE01000311">
    <property type="protein sequence ID" value="OUS40559.1"/>
    <property type="molecule type" value="Genomic_DNA"/>
</dbReference>
<dbReference type="Proteomes" id="UP000227088">
    <property type="component" value="Unassembled WGS sequence"/>
</dbReference>